<sequence>MLVRKPNSGPERSRREGWGEMTTVLAEAKLDKNKEPINSLIYLNIRTLIIGPWTMLTNILKTNKQQQRQTEKLKFQVLKFLLLARWAWSHSPQVTLLTGTQRWGLGSSSFRELIVGNGSIC</sequence>
<evidence type="ECO:0000313" key="2">
    <source>
        <dbReference type="Proteomes" id="UP000593571"/>
    </source>
</evidence>
<keyword evidence="2" id="KW-1185">Reference proteome</keyword>
<protein>
    <submittedName>
        <fullName evidence="1">Uncharacterized protein</fullName>
    </submittedName>
</protein>
<comment type="caution">
    <text evidence="1">The sequence shown here is derived from an EMBL/GenBank/DDBJ whole genome shotgun (WGS) entry which is preliminary data.</text>
</comment>
<accession>A0A7J8E893</accession>
<name>A0A7J8E893_ROUAE</name>
<proteinExistence type="predicted"/>
<organism evidence="1 2">
    <name type="scientific">Rousettus aegyptiacus</name>
    <name type="common">Egyptian fruit bat</name>
    <name type="synonym">Pteropus aegyptiacus</name>
    <dbReference type="NCBI Taxonomy" id="9407"/>
    <lineage>
        <taxon>Eukaryota</taxon>
        <taxon>Metazoa</taxon>
        <taxon>Chordata</taxon>
        <taxon>Craniata</taxon>
        <taxon>Vertebrata</taxon>
        <taxon>Euteleostomi</taxon>
        <taxon>Mammalia</taxon>
        <taxon>Eutheria</taxon>
        <taxon>Laurasiatheria</taxon>
        <taxon>Chiroptera</taxon>
        <taxon>Yinpterochiroptera</taxon>
        <taxon>Pteropodoidea</taxon>
        <taxon>Pteropodidae</taxon>
        <taxon>Rousettinae</taxon>
        <taxon>Rousettus</taxon>
    </lineage>
</organism>
<gene>
    <name evidence="1" type="ORF">HJG63_008114</name>
</gene>
<dbReference type="Proteomes" id="UP000593571">
    <property type="component" value="Unassembled WGS sequence"/>
</dbReference>
<dbReference type="AlphaFoldDB" id="A0A7J8E893"/>
<evidence type="ECO:0000313" key="1">
    <source>
        <dbReference type="EMBL" id="KAF6431603.1"/>
    </source>
</evidence>
<dbReference type="EMBL" id="JACASE010000010">
    <property type="protein sequence ID" value="KAF6431603.1"/>
    <property type="molecule type" value="Genomic_DNA"/>
</dbReference>
<reference evidence="1 2" key="1">
    <citation type="journal article" date="2020" name="Nature">
        <title>Six reference-quality genomes reveal evolution of bat adaptations.</title>
        <authorList>
            <person name="Jebb D."/>
            <person name="Huang Z."/>
            <person name="Pippel M."/>
            <person name="Hughes G.M."/>
            <person name="Lavrichenko K."/>
            <person name="Devanna P."/>
            <person name="Winkler S."/>
            <person name="Jermiin L.S."/>
            <person name="Skirmuntt E.C."/>
            <person name="Katzourakis A."/>
            <person name="Burkitt-Gray L."/>
            <person name="Ray D.A."/>
            <person name="Sullivan K.A.M."/>
            <person name="Roscito J.G."/>
            <person name="Kirilenko B.M."/>
            <person name="Davalos L.M."/>
            <person name="Corthals A.P."/>
            <person name="Power M.L."/>
            <person name="Jones G."/>
            <person name="Ransome R.D."/>
            <person name="Dechmann D.K.N."/>
            <person name="Locatelli A.G."/>
            <person name="Puechmaille S.J."/>
            <person name="Fedrigo O."/>
            <person name="Jarvis E.D."/>
            <person name="Hiller M."/>
            <person name="Vernes S.C."/>
            <person name="Myers E.W."/>
            <person name="Teeling E.C."/>
        </authorList>
    </citation>
    <scope>NUCLEOTIDE SEQUENCE [LARGE SCALE GENOMIC DNA]</scope>
    <source>
        <strain evidence="1">MRouAeg1</strain>
        <tissue evidence="1">Muscle</tissue>
    </source>
</reference>